<evidence type="ECO:0000313" key="4">
    <source>
        <dbReference type="Proteomes" id="UP000236161"/>
    </source>
</evidence>
<accession>A0A2I0ALU5</accession>
<dbReference type="InterPro" id="IPR036426">
    <property type="entry name" value="Bulb-type_lectin_dom_sf"/>
</dbReference>
<dbReference type="PANTHER" id="PTHR36481">
    <property type="entry name" value="EXPRESSED PROTEIN"/>
    <property type="match status" value="1"/>
</dbReference>
<sequence length="319" mass="32896">MEHLPFLLCFFFFISSLLHFPPAMADTHSGSIHRLIKQQILAAIAPGDPHSSEVFLTSPSGKYAAYFLRSRTAPAAGGFGNDFCFIQIVDTASAKSAWESECTPVSTANTCSLVFDDAGLEVFDGSREAWSTAANGFHPNVLQLVDHGVGDMRITDKNGELTWKASDDPRSNQGCGLPGSPGLSPKTPPFAGQIGASGSLPFGQTAPASNPAQLSVEEDGRQPEAATAPASENHPPPAAEPEANQPVSPVVAAVGEHAGELPEGPVGAAAAEEGGELTGQPLVDSTPYDSGSVRGVEIWGGMGSALAALAAPLVAEILI</sequence>
<feature type="chain" id="PRO_5014137494" evidence="2">
    <location>
        <begin position="26"/>
        <end position="319"/>
    </location>
</feature>
<proteinExistence type="predicted"/>
<organism evidence="3 4">
    <name type="scientific">Apostasia shenzhenica</name>
    <dbReference type="NCBI Taxonomy" id="1088818"/>
    <lineage>
        <taxon>Eukaryota</taxon>
        <taxon>Viridiplantae</taxon>
        <taxon>Streptophyta</taxon>
        <taxon>Embryophyta</taxon>
        <taxon>Tracheophyta</taxon>
        <taxon>Spermatophyta</taxon>
        <taxon>Magnoliopsida</taxon>
        <taxon>Liliopsida</taxon>
        <taxon>Asparagales</taxon>
        <taxon>Orchidaceae</taxon>
        <taxon>Apostasioideae</taxon>
        <taxon>Apostasia</taxon>
    </lineage>
</organism>
<name>A0A2I0ALU5_9ASPA</name>
<dbReference type="EMBL" id="KZ451971">
    <property type="protein sequence ID" value="PKA56520.1"/>
    <property type="molecule type" value="Genomic_DNA"/>
</dbReference>
<feature type="compositionally biased region" description="Basic and acidic residues" evidence="1">
    <location>
        <begin position="161"/>
        <end position="170"/>
    </location>
</feature>
<feature type="region of interest" description="Disordered" evidence="1">
    <location>
        <begin position="161"/>
        <end position="246"/>
    </location>
</feature>
<keyword evidence="2" id="KW-0732">Signal</keyword>
<dbReference type="AlphaFoldDB" id="A0A2I0ALU5"/>
<keyword evidence="4" id="KW-1185">Reference proteome</keyword>
<dbReference type="OrthoDB" id="687840at2759"/>
<dbReference type="STRING" id="1088818.A0A2I0ALU5"/>
<evidence type="ECO:0000313" key="3">
    <source>
        <dbReference type="EMBL" id="PKA56520.1"/>
    </source>
</evidence>
<protein>
    <submittedName>
        <fullName evidence="3">Uncharacterized protein</fullName>
    </submittedName>
</protein>
<dbReference type="PANTHER" id="PTHR36481:SF2">
    <property type="entry name" value="EXPRESSED PROTEIN"/>
    <property type="match status" value="1"/>
</dbReference>
<gene>
    <name evidence="3" type="ORF">AXF42_Ash015293</name>
</gene>
<evidence type="ECO:0000256" key="1">
    <source>
        <dbReference type="SAM" id="MobiDB-lite"/>
    </source>
</evidence>
<dbReference type="Proteomes" id="UP000236161">
    <property type="component" value="Unassembled WGS sequence"/>
</dbReference>
<feature type="signal peptide" evidence="2">
    <location>
        <begin position="1"/>
        <end position="25"/>
    </location>
</feature>
<dbReference type="SUPFAM" id="SSF51110">
    <property type="entry name" value="alpha-D-mannose-specific plant lectins"/>
    <property type="match status" value="1"/>
</dbReference>
<reference evidence="3 4" key="1">
    <citation type="journal article" date="2017" name="Nature">
        <title>The Apostasia genome and the evolution of orchids.</title>
        <authorList>
            <person name="Zhang G.Q."/>
            <person name="Liu K.W."/>
            <person name="Li Z."/>
            <person name="Lohaus R."/>
            <person name="Hsiao Y.Y."/>
            <person name="Niu S.C."/>
            <person name="Wang J.Y."/>
            <person name="Lin Y.C."/>
            <person name="Xu Q."/>
            <person name="Chen L.J."/>
            <person name="Yoshida K."/>
            <person name="Fujiwara S."/>
            <person name="Wang Z.W."/>
            <person name="Zhang Y.Q."/>
            <person name="Mitsuda N."/>
            <person name="Wang M."/>
            <person name="Liu G.H."/>
            <person name="Pecoraro L."/>
            <person name="Huang H.X."/>
            <person name="Xiao X.J."/>
            <person name="Lin M."/>
            <person name="Wu X.Y."/>
            <person name="Wu W.L."/>
            <person name="Chen Y.Y."/>
            <person name="Chang S.B."/>
            <person name="Sakamoto S."/>
            <person name="Ohme-Takagi M."/>
            <person name="Yagi M."/>
            <person name="Zeng S.J."/>
            <person name="Shen C.Y."/>
            <person name="Yeh C.M."/>
            <person name="Luo Y.B."/>
            <person name="Tsai W.C."/>
            <person name="Van de Peer Y."/>
            <person name="Liu Z.J."/>
        </authorList>
    </citation>
    <scope>NUCLEOTIDE SEQUENCE [LARGE SCALE GENOMIC DNA]</scope>
    <source>
        <strain evidence="4">cv. Shenzhen</strain>
        <tissue evidence="3">Stem</tissue>
    </source>
</reference>
<evidence type="ECO:0000256" key="2">
    <source>
        <dbReference type="SAM" id="SignalP"/>
    </source>
</evidence>